<evidence type="ECO:0000313" key="1">
    <source>
        <dbReference type="EMBL" id="KGK34583.1"/>
    </source>
</evidence>
<dbReference type="HOGENOM" id="CLU_3384901_0_0_1"/>
<dbReference type="Proteomes" id="UP000029867">
    <property type="component" value="Unassembled WGS sequence"/>
</dbReference>
<protein>
    <submittedName>
        <fullName evidence="1">Uncharacterized protein</fullName>
    </submittedName>
</protein>
<sequence length="33" mass="3681">MYTANDNIKLSFSYKVGFSFGGVVSENHSHSEK</sequence>
<dbReference type="EMBL" id="JQFK01001492">
    <property type="protein sequence ID" value="KGK34583.1"/>
    <property type="molecule type" value="Genomic_DNA"/>
</dbReference>
<comment type="caution">
    <text evidence="1">The sequence shown here is derived from an EMBL/GenBank/DDBJ whole genome shotgun (WGS) entry which is preliminary data.</text>
</comment>
<reference evidence="2" key="1">
    <citation type="journal article" date="2014" name="Microb. Cell Fact.">
        <title>Exploiting Issatchenkia orientalis SD108 for succinic acid production.</title>
        <authorList>
            <person name="Xiao H."/>
            <person name="Shao Z."/>
            <person name="Jiang Y."/>
            <person name="Dole S."/>
            <person name="Zhao H."/>
        </authorList>
    </citation>
    <scope>NUCLEOTIDE SEQUENCE [LARGE SCALE GENOMIC DNA]</scope>
    <source>
        <strain evidence="2">SD108</strain>
    </source>
</reference>
<dbReference type="AlphaFoldDB" id="A0A099NP65"/>
<organism evidence="1 2">
    <name type="scientific">Pichia kudriavzevii</name>
    <name type="common">Yeast</name>
    <name type="synonym">Issatchenkia orientalis</name>
    <dbReference type="NCBI Taxonomy" id="4909"/>
    <lineage>
        <taxon>Eukaryota</taxon>
        <taxon>Fungi</taxon>
        <taxon>Dikarya</taxon>
        <taxon>Ascomycota</taxon>
        <taxon>Saccharomycotina</taxon>
        <taxon>Pichiomycetes</taxon>
        <taxon>Pichiales</taxon>
        <taxon>Pichiaceae</taxon>
        <taxon>Pichia</taxon>
    </lineage>
</organism>
<gene>
    <name evidence="1" type="ORF">JL09_g6269</name>
</gene>
<name>A0A099NP65_PICKU</name>
<evidence type="ECO:0000313" key="2">
    <source>
        <dbReference type="Proteomes" id="UP000029867"/>
    </source>
</evidence>
<accession>A0A099NP65</accession>
<proteinExistence type="predicted"/>